<dbReference type="GO" id="GO:0008168">
    <property type="term" value="F:methyltransferase activity"/>
    <property type="evidence" value="ECO:0007669"/>
    <property type="project" value="UniProtKB-UniRule"/>
</dbReference>
<dbReference type="GO" id="GO:0046872">
    <property type="term" value="F:metal ion binding"/>
    <property type="evidence" value="ECO:0007669"/>
    <property type="project" value="UniProtKB-KW"/>
</dbReference>
<dbReference type="PANTHER" id="PTHR11103">
    <property type="entry name" value="SLR1189 PROTEIN"/>
    <property type="match status" value="1"/>
</dbReference>
<keyword evidence="3" id="KW-0862">Zinc</keyword>
<protein>
    <submittedName>
        <fullName evidence="5">S-methylmethionine-dependent homocysteine/selenocysteine methylase</fullName>
    </submittedName>
</protein>
<comment type="caution">
    <text evidence="5">The sequence shown here is derived from an EMBL/GenBank/DDBJ whole genome shotgun (WGS) entry which is preliminary data.</text>
</comment>
<dbReference type="EMBL" id="PPCN01000002">
    <property type="protein sequence ID" value="POF32988.1"/>
    <property type="molecule type" value="Genomic_DNA"/>
</dbReference>
<evidence type="ECO:0000259" key="4">
    <source>
        <dbReference type="PROSITE" id="PS50970"/>
    </source>
</evidence>
<evidence type="ECO:0000313" key="5">
    <source>
        <dbReference type="EMBL" id="POF32988.1"/>
    </source>
</evidence>
<dbReference type="AlphaFoldDB" id="A0A2S3UZ29"/>
<evidence type="ECO:0000256" key="3">
    <source>
        <dbReference type="PROSITE-ProRule" id="PRU00333"/>
    </source>
</evidence>
<dbReference type="RefSeq" id="WP_103221950.1">
    <property type="nucleotide sequence ID" value="NZ_PPCN01000002.1"/>
</dbReference>
<proteinExistence type="predicted"/>
<gene>
    <name evidence="5" type="ORF">CLV41_102394</name>
</gene>
<comment type="cofactor">
    <cofactor evidence="3">
        <name>Zn(2+)</name>
        <dbReference type="ChEBI" id="CHEBI:29105"/>
    </cofactor>
</comment>
<organism evidence="5 6">
    <name type="scientific">Roseibium marinum</name>
    <dbReference type="NCBI Taxonomy" id="281252"/>
    <lineage>
        <taxon>Bacteria</taxon>
        <taxon>Pseudomonadati</taxon>
        <taxon>Pseudomonadota</taxon>
        <taxon>Alphaproteobacteria</taxon>
        <taxon>Hyphomicrobiales</taxon>
        <taxon>Stappiaceae</taxon>
        <taxon>Roseibium</taxon>
    </lineage>
</organism>
<evidence type="ECO:0000256" key="1">
    <source>
        <dbReference type="ARBA" id="ARBA00022603"/>
    </source>
</evidence>
<dbReference type="Pfam" id="PF02574">
    <property type="entry name" value="S-methyl_trans"/>
    <property type="match status" value="1"/>
</dbReference>
<evidence type="ECO:0000313" key="6">
    <source>
        <dbReference type="Proteomes" id="UP000236959"/>
    </source>
</evidence>
<keyword evidence="1 3" id="KW-0489">Methyltransferase</keyword>
<feature type="domain" description="Hcy-binding" evidence="4">
    <location>
        <begin position="3"/>
        <end position="309"/>
    </location>
</feature>
<dbReference type="PROSITE" id="PS50970">
    <property type="entry name" value="HCY"/>
    <property type="match status" value="1"/>
</dbReference>
<accession>A0A2S3UZ29</accession>
<evidence type="ECO:0000256" key="2">
    <source>
        <dbReference type="ARBA" id="ARBA00022679"/>
    </source>
</evidence>
<dbReference type="Gene3D" id="3.20.20.330">
    <property type="entry name" value="Homocysteine-binding-like domain"/>
    <property type="match status" value="1"/>
</dbReference>
<feature type="binding site" evidence="3">
    <location>
        <position position="295"/>
    </location>
    <ligand>
        <name>Zn(2+)</name>
        <dbReference type="ChEBI" id="CHEBI:29105"/>
    </ligand>
</feature>
<sequence>MSGKTFPSPIPGRYYLTEGGTETEIMYKWGFELPEFAMFPLLEKRKSADVIRGMYRRYLDVVARYGHSALIGGFDYRASPDWGAKLGYSASALAEANLRSIQFLKDVAAEYEADIPSMLFSGYVGPRGDAYGLNMSVTEESAEEYHSVQIETLARAGVDLVWALTFNNPAEAIGVVRAARRLNLPVAVSFSLDSTHRLKSGFPLSRAIAIVDEATNGYPAFYSLNCSHPQEFEPALEDWNWTSRLRSIRPNAAKMDKIALCKLGHLEEGDPEELGRLMADVFRRHPHMDIWGGCCGTGHVHLEEIARHLPQPVPA</sequence>
<dbReference type="PANTHER" id="PTHR11103:SF18">
    <property type="entry name" value="SLR1189 PROTEIN"/>
    <property type="match status" value="1"/>
</dbReference>
<dbReference type="GO" id="GO:0032259">
    <property type="term" value="P:methylation"/>
    <property type="evidence" value="ECO:0007669"/>
    <property type="project" value="UniProtKB-KW"/>
</dbReference>
<feature type="binding site" evidence="3">
    <location>
        <position position="294"/>
    </location>
    <ligand>
        <name>Zn(2+)</name>
        <dbReference type="ChEBI" id="CHEBI:29105"/>
    </ligand>
</feature>
<dbReference type="InterPro" id="IPR036589">
    <property type="entry name" value="HCY_dom_sf"/>
</dbReference>
<dbReference type="Proteomes" id="UP000236959">
    <property type="component" value="Unassembled WGS sequence"/>
</dbReference>
<keyword evidence="6" id="KW-1185">Reference proteome</keyword>
<reference evidence="5 6" key="1">
    <citation type="submission" date="2018-01" db="EMBL/GenBank/DDBJ databases">
        <title>Genomic Encyclopedia of Archaeal and Bacterial Type Strains, Phase II (KMG-II): from individual species to whole genera.</title>
        <authorList>
            <person name="Goeker M."/>
        </authorList>
    </citation>
    <scope>NUCLEOTIDE SEQUENCE [LARGE SCALE GENOMIC DNA]</scope>
    <source>
        <strain evidence="5 6">DSM 17023</strain>
    </source>
</reference>
<name>A0A2S3UZ29_9HYPH</name>
<keyword evidence="3" id="KW-0479">Metal-binding</keyword>
<feature type="binding site" evidence="3">
    <location>
        <position position="226"/>
    </location>
    <ligand>
        <name>Zn(2+)</name>
        <dbReference type="ChEBI" id="CHEBI:29105"/>
    </ligand>
</feature>
<keyword evidence="2 3" id="KW-0808">Transferase</keyword>
<dbReference type="InterPro" id="IPR003726">
    <property type="entry name" value="HCY_dom"/>
</dbReference>
<dbReference type="OrthoDB" id="9803687at2"/>
<dbReference type="SUPFAM" id="SSF82282">
    <property type="entry name" value="Homocysteine S-methyltransferase"/>
    <property type="match status" value="1"/>
</dbReference>